<dbReference type="Proteomes" id="UP000198757">
    <property type="component" value="Unassembled WGS sequence"/>
</dbReference>
<dbReference type="SUPFAM" id="SSF55008">
    <property type="entry name" value="HMA, heavy metal-associated domain"/>
    <property type="match status" value="2"/>
</dbReference>
<dbReference type="EMBL" id="FMZO01000011">
    <property type="protein sequence ID" value="SDD61420.1"/>
    <property type="molecule type" value="Genomic_DNA"/>
</dbReference>
<dbReference type="PROSITE" id="PS50846">
    <property type="entry name" value="HMA_2"/>
    <property type="match status" value="2"/>
</dbReference>
<dbReference type="InterPro" id="IPR006121">
    <property type="entry name" value="HMA_dom"/>
</dbReference>
<dbReference type="RefSeq" id="WP_143019829.1">
    <property type="nucleotide sequence ID" value="NZ_FMZO01000011.1"/>
</dbReference>
<organism evidence="3 4">
    <name type="scientific">Niabella drilacis (strain DSM 25811 / CCM 8410 / CCUG 62505 / LMG 26954 / E90)</name>
    <dbReference type="NCBI Taxonomy" id="1285928"/>
    <lineage>
        <taxon>Bacteria</taxon>
        <taxon>Pseudomonadati</taxon>
        <taxon>Bacteroidota</taxon>
        <taxon>Chitinophagia</taxon>
        <taxon>Chitinophagales</taxon>
        <taxon>Chitinophagaceae</taxon>
        <taxon>Niabella</taxon>
    </lineage>
</organism>
<name>A0A1G6W654_NIADE</name>
<dbReference type="GO" id="GO:0016020">
    <property type="term" value="C:membrane"/>
    <property type="evidence" value="ECO:0007669"/>
    <property type="project" value="TreeGrafter"/>
</dbReference>
<feature type="domain" description="HMA" evidence="2">
    <location>
        <begin position="76"/>
        <end position="142"/>
    </location>
</feature>
<evidence type="ECO:0000256" key="1">
    <source>
        <dbReference type="ARBA" id="ARBA00022967"/>
    </source>
</evidence>
<proteinExistence type="predicted"/>
<keyword evidence="4" id="KW-1185">Reference proteome</keyword>
<dbReference type="CDD" id="cd00371">
    <property type="entry name" value="HMA"/>
    <property type="match status" value="2"/>
</dbReference>
<dbReference type="PANTHER" id="PTHR43520">
    <property type="entry name" value="ATP7, ISOFORM B"/>
    <property type="match status" value="1"/>
</dbReference>
<protein>
    <submittedName>
        <fullName evidence="3">Copper chaperone CopZ</fullName>
    </submittedName>
</protein>
<dbReference type="Gene3D" id="3.30.70.100">
    <property type="match status" value="2"/>
</dbReference>
<accession>A0A1G6W654</accession>
<dbReference type="AlphaFoldDB" id="A0A1G6W654"/>
<sequence>MKTIHISIPDMQSTHCQARVQNALNNVEGIQVNELQAGQATVALNDAQQQSSVTAAIEKAGYTVAGITPEDEQQEGTLLKFKTNINCGGCVASVKPALDGNSGIAEWQVDTTSKDKILTIKTGGATPEDVINTVKNAGFKIEPVQ</sequence>
<evidence type="ECO:0000313" key="4">
    <source>
        <dbReference type="Proteomes" id="UP000198757"/>
    </source>
</evidence>
<dbReference type="GO" id="GO:0055070">
    <property type="term" value="P:copper ion homeostasis"/>
    <property type="evidence" value="ECO:0007669"/>
    <property type="project" value="TreeGrafter"/>
</dbReference>
<gene>
    <name evidence="3" type="ORF">SAMN04487894_11120</name>
</gene>
<reference evidence="4" key="1">
    <citation type="submission" date="2016-10" db="EMBL/GenBank/DDBJ databases">
        <authorList>
            <person name="Varghese N."/>
            <person name="Submissions S."/>
        </authorList>
    </citation>
    <scope>NUCLEOTIDE SEQUENCE [LARGE SCALE GENOMIC DNA]</scope>
    <source>
        <strain evidence="4">DSM 25811 / CCM 8410 / LMG 26954 / E90</strain>
    </source>
</reference>
<dbReference type="InterPro" id="IPR036163">
    <property type="entry name" value="HMA_dom_sf"/>
</dbReference>
<dbReference type="GO" id="GO:0005507">
    <property type="term" value="F:copper ion binding"/>
    <property type="evidence" value="ECO:0007669"/>
    <property type="project" value="TreeGrafter"/>
</dbReference>
<evidence type="ECO:0000259" key="2">
    <source>
        <dbReference type="PROSITE" id="PS50846"/>
    </source>
</evidence>
<dbReference type="GO" id="GO:0043682">
    <property type="term" value="F:P-type divalent copper transporter activity"/>
    <property type="evidence" value="ECO:0007669"/>
    <property type="project" value="TreeGrafter"/>
</dbReference>
<dbReference type="STRING" id="1285928.SAMN04487894_11120"/>
<keyword evidence="1" id="KW-1278">Translocase</keyword>
<dbReference type="PANTHER" id="PTHR43520:SF8">
    <property type="entry name" value="P-TYPE CU(+) TRANSPORTER"/>
    <property type="match status" value="1"/>
</dbReference>
<feature type="domain" description="HMA" evidence="2">
    <location>
        <begin position="2"/>
        <end position="65"/>
    </location>
</feature>
<dbReference type="OrthoDB" id="677920at2"/>
<evidence type="ECO:0000313" key="3">
    <source>
        <dbReference type="EMBL" id="SDD61420.1"/>
    </source>
</evidence>